<dbReference type="Proteomes" id="UP001596071">
    <property type="component" value="Unassembled WGS sequence"/>
</dbReference>
<keyword evidence="2 3" id="KW-0472">Membrane</keyword>
<dbReference type="RefSeq" id="WP_381443784.1">
    <property type="nucleotide sequence ID" value="NZ_JBHSNP010000011.1"/>
</dbReference>
<evidence type="ECO:0000256" key="3">
    <source>
        <dbReference type="SAM" id="Phobius"/>
    </source>
</evidence>
<sequence length="476" mass="53567">MGNEGKPVIDKKNIKQLFFNSTDFVSIDVDWPTGKGILCYYSSLIDATEVNKQIDIIRQRAEEKMSNWGKTAVSDVKPYSENELIKAVCTGLTVVVFQESQVMLTISAQSTFGRSPSEPATEQVVRGPHDGFIESTQQNMTLVRQKLVRNDLVVKTCEVGKDTKTKITYLYIDSIADKDVVELFESQLQDIKDDEILNSGELEDYLEESVFSPFPQLLNTERPDRVAFNLMEGRIAIFTNESPTALIAPVTFFSFYQSPDDFNGRVIVGSFYRLLRIMSLVMAIYLPAFYISVVGFHSEILPIEISKKVKLAINEIPYRPIFEAIILEVFIELIREAALRLPKPIGQTIGVVGGLIIGDAIVSAGLVSNLMVIVVALTAISSFVIPTLEMNMTIRILRFPFMIAAALFGFFGMAIGTIILIIHLLTLSSLKQPYFAPFIPLDTTRFMHVFFRVPYSKFHKQQKTFTFLNKKKGRKS</sequence>
<dbReference type="Pfam" id="PF03323">
    <property type="entry name" value="GerA"/>
    <property type="match status" value="1"/>
</dbReference>
<comment type="caution">
    <text evidence="4">The sequence shown here is derived from an EMBL/GenBank/DDBJ whole genome shotgun (WGS) entry which is preliminary data.</text>
</comment>
<proteinExistence type="inferred from homology"/>
<feature type="transmembrane region" description="Helical" evidence="3">
    <location>
        <begin position="370"/>
        <end position="388"/>
    </location>
</feature>
<dbReference type="PANTHER" id="PTHR22550">
    <property type="entry name" value="SPORE GERMINATION PROTEIN"/>
    <property type="match status" value="1"/>
</dbReference>
<comment type="similarity">
    <text evidence="1">Belongs to the GerABKA family.</text>
</comment>
<gene>
    <name evidence="4" type="ORF">ACFPTP_09165</name>
</gene>
<evidence type="ECO:0000313" key="5">
    <source>
        <dbReference type="Proteomes" id="UP001596071"/>
    </source>
</evidence>
<evidence type="ECO:0000256" key="1">
    <source>
        <dbReference type="ARBA" id="ARBA00005278"/>
    </source>
</evidence>
<feature type="transmembrane region" description="Helical" evidence="3">
    <location>
        <begin position="274"/>
        <end position="296"/>
    </location>
</feature>
<dbReference type="PIRSF" id="PIRSF005690">
    <property type="entry name" value="GerBA"/>
    <property type="match status" value="1"/>
</dbReference>
<dbReference type="InterPro" id="IPR050768">
    <property type="entry name" value="UPF0353/GerABKA_families"/>
</dbReference>
<organism evidence="4 5">
    <name type="scientific">Sporosarcina koreensis</name>
    <dbReference type="NCBI Taxonomy" id="334735"/>
    <lineage>
        <taxon>Bacteria</taxon>
        <taxon>Bacillati</taxon>
        <taxon>Bacillota</taxon>
        <taxon>Bacilli</taxon>
        <taxon>Bacillales</taxon>
        <taxon>Caryophanaceae</taxon>
        <taxon>Sporosarcina</taxon>
    </lineage>
</organism>
<keyword evidence="3" id="KW-1133">Transmembrane helix</keyword>
<reference evidence="5" key="1">
    <citation type="journal article" date="2019" name="Int. J. Syst. Evol. Microbiol.">
        <title>The Global Catalogue of Microorganisms (GCM) 10K type strain sequencing project: providing services to taxonomists for standard genome sequencing and annotation.</title>
        <authorList>
            <consortium name="The Broad Institute Genomics Platform"/>
            <consortium name="The Broad Institute Genome Sequencing Center for Infectious Disease"/>
            <person name="Wu L."/>
            <person name="Ma J."/>
        </authorList>
    </citation>
    <scope>NUCLEOTIDE SEQUENCE [LARGE SCALE GENOMIC DNA]</scope>
    <source>
        <strain evidence="5">KACC 11299</strain>
    </source>
</reference>
<name>A0ABW0TYN2_9BACL</name>
<dbReference type="EMBL" id="JBHSNP010000011">
    <property type="protein sequence ID" value="MFC5603394.1"/>
    <property type="molecule type" value="Genomic_DNA"/>
</dbReference>
<protein>
    <submittedName>
        <fullName evidence="4">Spore germination protein</fullName>
    </submittedName>
</protein>
<evidence type="ECO:0000256" key="2">
    <source>
        <dbReference type="ARBA" id="ARBA00023136"/>
    </source>
</evidence>
<accession>A0ABW0TYN2</accession>
<dbReference type="PANTHER" id="PTHR22550:SF5">
    <property type="entry name" value="LEUCINE ZIPPER PROTEIN 4"/>
    <property type="match status" value="1"/>
</dbReference>
<keyword evidence="5" id="KW-1185">Reference proteome</keyword>
<evidence type="ECO:0000313" key="4">
    <source>
        <dbReference type="EMBL" id="MFC5603394.1"/>
    </source>
</evidence>
<feature type="transmembrane region" description="Helical" evidence="3">
    <location>
        <begin position="400"/>
        <end position="422"/>
    </location>
</feature>
<keyword evidence="3" id="KW-0812">Transmembrane</keyword>
<dbReference type="InterPro" id="IPR004995">
    <property type="entry name" value="Spore_Ger"/>
</dbReference>